<dbReference type="Proteomes" id="UP000192578">
    <property type="component" value="Unassembled WGS sequence"/>
</dbReference>
<dbReference type="Gene3D" id="3.30.420.10">
    <property type="entry name" value="Ribonuclease H-like superfamily/Ribonuclease H"/>
    <property type="match status" value="1"/>
</dbReference>
<dbReference type="InterPro" id="IPR036397">
    <property type="entry name" value="RNaseH_sf"/>
</dbReference>
<protein>
    <recommendedName>
        <fullName evidence="3">Tc1-like transposase DDE domain-containing protein</fullName>
    </recommendedName>
</protein>
<dbReference type="GO" id="GO:0003676">
    <property type="term" value="F:nucleic acid binding"/>
    <property type="evidence" value="ECO:0007669"/>
    <property type="project" value="InterPro"/>
</dbReference>
<dbReference type="OrthoDB" id="9981685at2759"/>
<evidence type="ECO:0008006" key="3">
    <source>
        <dbReference type="Google" id="ProtNLM"/>
    </source>
</evidence>
<dbReference type="EMBL" id="MTYJ01000168">
    <property type="protein sequence ID" value="OQV11544.1"/>
    <property type="molecule type" value="Genomic_DNA"/>
</dbReference>
<reference evidence="2" key="1">
    <citation type="submission" date="2017-01" db="EMBL/GenBank/DDBJ databases">
        <title>Comparative genomics of anhydrobiosis in the tardigrade Hypsibius dujardini.</title>
        <authorList>
            <person name="Yoshida Y."/>
            <person name="Koutsovoulos G."/>
            <person name="Laetsch D."/>
            <person name="Stevens L."/>
            <person name="Kumar S."/>
            <person name="Horikawa D."/>
            <person name="Ishino K."/>
            <person name="Komine S."/>
            <person name="Tomita M."/>
            <person name="Blaxter M."/>
            <person name="Arakawa K."/>
        </authorList>
    </citation>
    <scope>NUCLEOTIDE SEQUENCE [LARGE SCALE GENOMIC DNA]</scope>
    <source>
        <strain evidence="2">Z151</strain>
    </source>
</reference>
<evidence type="ECO:0000313" key="2">
    <source>
        <dbReference type="Proteomes" id="UP000192578"/>
    </source>
</evidence>
<gene>
    <name evidence="1" type="ORF">BV898_14121</name>
</gene>
<comment type="caution">
    <text evidence="1">The sequence shown here is derived from an EMBL/GenBank/DDBJ whole genome shotgun (WGS) entry which is preliminary data.</text>
</comment>
<accession>A0A1W0W8K3</accession>
<keyword evidence="2" id="KW-1185">Reference proteome</keyword>
<proteinExistence type="predicted"/>
<evidence type="ECO:0000313" key="1">
    <source>
        <dbReference type="EMBL" id="OQV11544.1"/>
    </source>
</evidence>
<dbReference type="AlphaFoldDB" id="A0A1W0W8K3"/>
<name>A0A1W0W8K3_HYPEX</name>
<sequence length="95" mass="10970">MVCMGISWNGPTSLYFVPLKAKMNGSMFIDLIVKPLFKKHVPQFYPGEEKKIILHMDSAGAHVKDTVVKRIQNRKIKFITKEEWMSNSPDLFPMD</sequence>
<organism evidence="1 2">
    <name type="scientific">Hypsibius exemplaris</name>
    <name type="common">Freshwater tardigrade</name>
    <dbReference type="NCBI Taxonomy" id="2072580"/>
    <lineage>
        <taxon>Eukaryota</taxon>
        <taxon>Metazoa</taxon>
        <taxon>Ecdysozoa</taxon>
        <taxon>Tardigrada</taxon>
        <taxon>Eutardigrada</taxon>
        <taxon>Parachela</taxon>
        <taxon>Hypsibioidea</taxon>
        <taxon>Hypsibiidae</taxon>
        <taxon>Hypsibius</taxon>
    </lineage>
</organism>